<dbReference type="InterPro" id="IPR044696">
    <property type="entry name" value="WIP1/2/3"/>
</dbReference>
<evidence type="ECO:0000313" key="5">
    <source>
        <dbReference type="Proteomes" id="UP001327560"/>
    </source>
</evidence>
<organism evidence="4 5">
    <name type="scientific">Canna indica</name>
    <name type="common">Indian-shot</name>
    <dbReference type="NCBI Taxonomy" id="4628"/>
    <lineage>
        <taxon>Eukaryota</taxon>
        <taxon>Viridiplantae</taxon>
        <taxon>Streptophyta</taxon>
        <taxon>Embryophyta</taxon>
        <taxon>Tracheophyta</taxon>
        <taxon>Spermatophyta</taxon>
        <taxon>Magnoliopsida</taxon>
        <taxon>Liliopsida</taxon>
        <taxon>Zingiberales</taxon>
        <taxon>Cannaceae</taxon>
        <taxon>Canna</taxon>
    </lineage>
</organism>
<dbReference type="PANTHER" id="PTHR34562">
    <property type="entry name" value="WPP DOMAIN-INTERACTING PROTEIN 2"/>
    <property type="match status" value="1"/>
</dbReference>
<keyword evidence="1" id="KW-0175">Coiled coil</keyword>
<evidence type="ECO:0008006" key="6">
    <source>
        <dbReference type="Google" id="ProtNLM"/>
    </source>
</evidence>
<evidence type="ECO:0000256" key="3">
    <source>
        <dbReference type="SAM" id="Phobius"/>
    </source>
</evidence>
<feature type="compositionally biased region" description="Basic and acidic residues" evidence="2">
    <location>
        <begin position="292"/>
        <end position="304"/>
    </location>
</feature>
<dbReference type="Proteomes" id="UP001327560">
    <property type="component" value="Chromosome 9"/>
</dbReference>
<evidence type="ECO:0000256" key="2">
    <source>
        <dbReference type="SAM" id="MobiDB-lite"/>
    </source>
</evidence>
<sequence>MENLGHGEPPDVGSTIETDSGDRCQEERRIVSPAEAAISSTGALKTNGHPIAIRLSAESPLCWMESPLAEADHVAGPKPKPTKGYGLKKWRRIRRESSKDVTNSADSAQILKRRLPLAEPSRSHDDNRYKSDDEGEGEGSVASVASMNIGDTPVIVAPTTLDPELSLLVTAAGFNIGIDSDNSDDQSSKSSTAASAPRLRYEAIGFGRDRSRARAVGGKGSGHIVQQRSQWAKGSRIEANRKFRENQIKVEKENSYSSGESDLRSSNVAVVRLDRVASNSKQSEKSVNNNGEHSDDAQPSEEVRSSFYKKNGRVGDILRDNLDTDMSGEENNTRGENSLPRPDLDPFLESIVSLQATQEALENEIRKLEEIGKGNLFDDYDSQYEQTGGIGTSSVEADFVELTQKVEHLEQELGEAIVTLEAKKSKIIELEAILKTAGSSNTKDSTDPSFLLEKSIDMEIELESLFKKKIEDEIEYMIMKRAAQSWTVLAADHIALFEEQNFPSRDQSKMIQRVKDSESKSAMFKLQAEELEQDLLMTEETLRLQSRVFKYSLYCFLQLVILCIAVSLFIVYFPSSSGIIPT</sequence>
<feature type="coiled-coil region" evidence="1">
    <location>
        <begin position="351"/>
        <end position="426"/>
    </location>
</feature>
<feature type="region of interest" description="Disordered" evidence="2">
    <location>
        <begin position="72"/>
        <end position="140"/>
    </location>
</feature>
<reference evidence="4 5" key="1">
    <citation type="submission" date="2023-10" db="EMBL/GenBank/DDBJ databases">
        <title>Chromosome-scale genome assembly provides insights into flower coloration mechanisms of Canna indica.</title>
        <authorList>
            <person name="Li C."/>
        </authorList>
    </citation>
    <scope>NUCLEOTIDE SEQUENCE [LARGE SCALE GENOMIC DNA]</scope>
    <source>
        <tissue evidence="4">Flower</tissue>
    </source>
</reference>
<keyword evidence="3" id="KW-1133">Transmembrane helix</keyword>
<dbReference type="PANTHER" id="PTHR34562:SF8">
    <property type="entry name" value="WPP DOMAIN-INTERACTING PROTEIN 1"/>
    <property type="match status" value="1"/>
</dbReference>
<proteinExistence type="predicted"/>
<accession>A0AAQ3QQ44</accession>
<name>A0AAQ3QQ44_9LILI</name>
<evidence type="ECO:0000313" key="4">
    <source>
        <dbReference type="EMBL" id="WOL19454.1"/>
    </source>
</evidence>
<keyword evidence="3" id="KW-0472">Membrane</keyword>
<feature type="compositionally biased region" description="Polar residues" evidence="2">
    <location>
        <begin position="277"/>
        <end position="291"/>
    </location>
</feature>
<feature type="region of interest" description="Disordered" evidence="2">
    <location>
        <begin position="1"/>
        <end position="26"/>
    </location>
</feature>
<gene>
    <name evidence="4" type="ORF">Cni_G28252</name>
</gene>
<keyword evidence="5" id="KW-1185">Reference proteome</keyword>
<evidence type="ECO:0000256" key="1">
    <source>
        <dbReference type="SAM" id="Coils"/>
    </source>
</evidence>
<feature type="compositionally biased region" description="Basic and acidic residues" evidence="2">
    <location>
        <begin position="121"/>
        <end position="132"/>
    </location>
</feature>
<feature type="region of interest" description="Disordered" evidence="2">
    <location>
        <begin position="277"/>
        <end position="344"/>
    </location>
</feature>
<feature type="region of interest" description="Disordered" evidence="2">
    <location>
        <begin position="213"/>
        <end position="238"/>
    </location>
</feature>
<protein>
    <recommendedName>
        <fullName evidence="6">WPP domain-interacting protein 1</fullName>
    </recommendedName>
</protein>
<dbReference type="EMBL" id="CP136898">
    <property type="protein sequence ID" value="WOL19454.1"/>
    <property type="molecule type" value="Genomic_DNA"/>
</dbReference>
<feature type="transmembrane region" description="Helical" evidence="3">
    <location>
        <begin position="551"/>
        <end position="573"/>
    </location>
</feature>
<keyword evidence="3" id="KW-0812">Transmembrane</keyword>
<dbReference type="AlphaFoldDB" id="A0AAQ3QQ44"/>